<dbReference type="EMBL" id="HF679134">
    <property type="protein sequence ID" value="CCU56260.1"/>
    <property type="molecule type" value="Genomic_DNA"/>
</dbReference>
<dbReference type="OrthoDB" id="29345at10239"/>
<evidence type="ECO:0000313" key="2">
    <source>
        <dbReference type="Proteomes" id="UP000792671"/>
    </source>
</evidence>
<evidence type="ECO:0000313" key="1">
    <source>
        <dbReference type="EMBL" id="CCU56260.1"/>
    </source>
</evidence>
<accession>A0A916P1P1</accession>
<dbReference type="GeneID" id="15613684"/>
<keyword evidence="2" id="KW-1185">Reference proteome</keyword>
<gene>
    <name evidence="1" type="ORF">MYSEV_062</name>
</gene>
<dbReference type="RefSeq" id="YP_008003579.1">
    <property type="nucleotide sequence ID" value="NC_021246.1"/>
</dbReference>
<protein>
    <submittedName>
        <fullName evidence="1">Uncharacterized protein</fullName>
    </submittedName>
</protein>
<name>A0A916P1P1_9POXV</name>
<dbReference type="Proteomes" id="UP000792671">
    <property type="component" value="Genome"/>
</dbReference>
<proteinExistence type="predicted"/>
<organism evidence="1 2">
    <name type="scientific">Mythimna separata entomopoxvirus 'L'</name>
    <dbReference type="NCBI Taxonomy" id="1293572"/>
    <lineage>
        <taxon>Viruses</taxon>
        <taxon>Varidnaviria</taxon>
        <taxon>Bamfordvirae</taxon>
        <taxon>Nucleocytoviricota</taxon>
        <taxon>Pokkesviricetes</taxon>
        <taxon>Chitovirales</taxon>
        <taxon>Poxviridae</taxon>
        <taxon>Entomopoxvirinae</taxon>
        <taxon>Betaentomopoxvirus</taxon>
        <taxon>Betaentomopoxvirus mseparata</taxon>
        <taxon>Mythimna separata entomopoxvirus</taxon>
    </lineage>
</organism>
<reference evidence="1 2" key="1">
    <citation type="journal article" date="2013" name="J. Virol.">
        <title>New Insights into the Evolution of Entomopoxvirinae from the Complete Genome Sequences of Four Entomopoxviruses Infecting Adoxophyes honmai, Choristoneura biennis, Choristoneura rosaceana, and Mythimna separata.</title>
        <authorList>
            <person name="Theze J."/>
            <person name="Takatsuka J."/>
            <person name="Li Z."/>
            <person name="Gallais J."/>
            <person name="Doucet D."/>
            <person name="Arif B."/>
            <person name="Nakai M."/>
            <person name="Herniou E.A."/>
        </authorList>
    </citation>
    <scope>NUCLEOTIDE SEQUENCE [LARGE SCALE GENOMIC DNA]</scope>
</reference>
<dbReference type="KEGG" id="vg:15613684"/>
<sequence length="137" mass="16139">MNSTLKNSYLHSGTILGMKNNNINVELSNINGNSVYYHEHGKEAKLIYSDTDIDECINKFIIECKITNCDYVNLSSGPYLYAYISKQENILHLNNNCKEILYKDDIIELKIYYDNYIIFKRLNLFCMECYEPVFYKL</sequence>